<evidence type="ECO:0000313" key="2">
    <source>
        <dbReference type="Proteomes" id="UP000821845"/>
    </source>
</evidence>
<dbReference type="Proteomes" id="UP000821845">
    <property type="component" value="Chromosome 7"/>
</dbReference>
<organism evidence="1 2">
    <name type="scientific">Hyalomma asiaticum</name>
    <name type="common">Tick</name>
    <dbReference type="NCBI Taxonomy" id="266040"/>
    <lineage>
        <taxon>Eukaryota</taxon>
        <taxon>Metazoa</taxon>
        <taxon>Ecdysozoa</taxon>
        <taxon>Arthropoda</taxon>
        <taxon>Chelicerata</taxon>
        <taxon>Arachnida</taxon>
        <taxon>Acari</taxon>
        <taxon>Parasitiformes</taxon>
        <taxon>Ixodida</taxon>
        <taxon>Ixodoidea</taxon>
        <taxon>Ixodidae</taxon>
        <taxon>Hyalomminae</taxon>
        <taxon>Hyalomma</taxon>
    </lineage>
</organism>
<reference evidence="1" key="1">
    <citation type="submission" date="2020-05" db="EMBL/GenBank/DDBJ databases">
        <title>Large-scale comparative analyses of tick genomes elucidate their genetic diversity and vector capacities.</title>
        <authorList>
            <person name="Jia N."/>
            <person name="Wang J."/>
            <person name="Shi W."/>
            <person name="Du L."/>
            <person name="Sun Y."/>
            <person name="Zhan W."/>
            <person name="Jiang J."/>
            <person name="Wang Q."/>
            <person name="Zhang B."/>
            <person name="Ji P."/>
            <person name="Sakyi L.B."/>
            <person name="Cui X."/>
            <person name="Yuan T."/>
            <person name="Jiang B."/>
            <person name="Yang W."/>
            <person name="Lam T.T.-Y."/>
            <person name="Chang Q."/>
            <person name="Ding S."/>
            <person name="Wang X."/>
            <person name="Zhu J."/>
            <person name="Ruan X."/>
            <person name="Zhao L."/>
            <person name="Wei J."/>
            <person name="Que T."/>
            <person name="Du C."/>
            <person name="Cheng J."/>
            <person name="Dai P."/>
            <person name="Han X."/>
            <person name="Huang E."/>
            <person name="Gao Y."/>
            <person name="Liu J."/>
            <person name="Shao H."/>
            <person name="Ye R."/>
            <person name="Li L."/>
            <person name="Wei W."/>
            <person name="Wang X."/>
            <person name="Wang C."/>
            <person name="Yang T."/>
            <person name="Huo Q."/>
            <person name="Li W."/>
            <person name="Guo W."/>
            <person name="Chen H."/>
            <person name="Zhou L."/>
            <person name="Ni X."/>
            <person name="Tian J."/>
            <person name="Zhou Y."/>
            <person name="Sheng Y."/>
            <person name="Liu T."/>
            <person name="Pan Y."/>
            <person name="Xia L."/>
            <person name="Li J."/>
            <person name="Zhao F."/>
            <person name="Cao W."/>
        </authorList>
    </citation>
    <scope>NUCLEOTIDE SEQUENCE</scope>
    <source>
        <strain evidence="1">Hyas-2018</strain>
    </source>
</reference>
<name>A0ACB7RUI2_HYAAI</name>
<dbReference type="EMBL" id="CM023487">
    <property type="protein sequence ID" value="KAH6926108.1"/>
    <property type="molecule type" value="Genomic_DNA"/>
</dbReference>
<evidence type="ECO:0000313" key="1">
    <source>
        <dbReference type="EMBL" id="KAH6926108.1"/>
    </source>
</evidence>
<comment type="caution">
    <text evidence="1">The sequence shown here is derived from an EMBL/GenBank/DDBJ whole genome shotgun (WGS) entry which is preliminary data.</text>
</comment>
<sequence>MWRRGEMEKREEQKRNAVAWEEDIGGEESGVVGQHVCVLLADAMWRRQRRYSPRMGGGVCLGCARRRVRPTSRAAGSSREQPLVAARDGQAALQSRDSAYVARSTHLAVGAYLPVDPGASDEVHLSSFVRRAPASRALPSTLKNHELSARAREEFVPSARSQLRAGWLVARVLHSARDIFKSHARPFCLAGRGAARRRRLRLCGFLVLPKVGVVNRPIVYSERAELRSFRSLVQPYAQTIPLSPARMSCDCERWTVRSCY</sequence>
<keyword evidence="2" id="KW-1185">Reference proteome</keyword>
<protein>
    <submittedName>
        <fullName evidence="1">Uncharacterized protein</fullName>
    </submittedName>
</protein>
<proteinExistence type="predicted"/>
<accession>A0ACB7RUI2</accession>
<gene>
    <name evidence="1" type="ORF">HPB50_014558</name>
</gene>